<dbReference type="OrthoDB" id="8239791at2"/>
<sequence length="83" mass="9809">MNINMMIEKLNEDGIPDYLYTIDDIDPADKYYIGKVKGKWEVYYGERGVKIDRHIFTNENDACEYLIYSLNEIAQSMGLYNNR</sequence>
<gene>
    <name evidence="1" type="ORF">SAMN04487861_10545</name>
</gene>
<reference evidence="1 2" key="1">
    <citation type="submission" date="2016-10" db="EMBL/GenBank/DDBJ databases">
        <authorList>
            <person name="de Groot N.N."/>
        </authorList>
    </citation>
    <scope>NUCLEOTIDE SEQUENCE [LARGE SCALE GENOMIC DNA]</scope>
    <source>
        <strain evidence="1 2">Z108</strain>
    </source>
</reference>
<dbReference type="EMBL" id="FOQK01000005">
    <property type="protein sequence ID" value="SFH80662.1"/>
    <property type="molecule type" value="Genomic_DNA"/>
</dbReference>
<proteinExistence type="predicted"/>
<dbReference type="Proteomes" id="UP000183639">
    <property type="component" value="Unassembled WGS sequence"/>
</dbReference>
<organism evidence="1 2">
    <name type="scientific">Selenomonas ruminantium</name>
    <dbReference type="NCBI Taxonomy" id="971"/>
    <lineage>
        <taxon>Bacteria</taxon>
        <taxon>Bacillati</taxon>
        <taxon>Bacillota</taxon>
        <taxon>Negativicutes</taxon>
        <taxon>Selenomonadales</taxon>
        <taxon>Selenomonadaceae</taxon>
        <taxon>Selenomonas</taxon>
    </lineage>
</organism>
<protein>
    <submittedName>
        <fullName evidence="1">Uncharacterized protein</fullName>
    </submittedName>
</protein>
<name>A0A1I3D1T2_SELRU</name>
<accession>A0A1I3D1T2</accession>
<evidence type="ECO:0000313" key="1">
    <source>
        <dbReference type="EMBL" id="SFH80662.1"/>
    </source>
</evidence>
<dbReference type="AlphaFoldDB" id="A0A1I3D1T2"/>
<dbReference type="RefSeq" id="WP_075442494.1">
    <property type="nucleotide sequence ID" value="NZ_FOQK01000005.1"/>
</dbReference>
<evidence type="ECO:0000313" key="2">
    <source>
        <dbReference type="Proteomes" id="UP000183639"/>
    </source>
</evidence>